<sequence>MALGELGDVDETLDALVDAHERAERNELRDLARHDLADRVGPGEVLPRILLRRLERERDPLAVHVNVEYLDGDLLADLDNLGRVIDVLPGELGDVDEAVDATEIDEGAEVHDRRDDAGADLTLLELLEEGVAHLALGLLKPRTAREHDVVAILVELDDLRLEHLAHVRLQVADPAHLDE</sequence>
<protein>
    <submittedName>
        <fullName evidence="1">Unannotated protein</fullName>
    </submittedName>
</protein>
<gene>
    <name evidence="1" type="ORF">UFOPK3720_00717</name>
</gene>
<evidence type="ECO:0000313" key="1">
    <source>
        <dbReference type="EMBL" id="CAB4931128.1"/>
    </source>
</evidence>
<organism evidence="1">
    <name type="scientific">freshwater metagenome</name>
    <dbReference type="NCBI Taxonomy" id="449393"/>
    <lineage>
        <taxon>unclassified sequences</taxon>
        <taxon>metagenomes</taxon>
        <taxon>ecological metagenomes</taxon>
    </lineage>
</organism>
<proteinExistence type="predicted"/>
<dbReference type="EMBL" id="CAFBNB010000115">
    <property type="protein sequence ID" value="CAB4931128.1"/>
    <property type="molecule type" value="Genomic_DNA"/>
</dbReference>
<reference evidence="1" key="1">
    <citation type="submission" date="2020-05" db="EMBL/GenBank/DDBJ databases">
        <authorList>
            <person name="Chiriac C."/>
            <person name="Salcher M."/>
            <person name="Ghai R."/>
            <person name="Kavagutti S V."/>
        </authorList>
    </citation>
    <scope>NUCLEOTIDE SEQUENCE</scope>
</reference>
<dbReference type="AlphaFoldDB" id="A0A6J7IIV1"/>
<accession>A0A6J7IIV1</accession>
<name>A0A6J7IIV1_9ZZZZ</name>
<dbReference type="AntiFam" id="ANF00204">
    <property type="entry name" value="Shadow ORF (opposite rpsA)"/>
</dbReference>